<sequence length="83" mass="9786">MDRKDQYEELGQWLTEQFQLDVIVCKITGKRWAFKWSNIADIENARRIQLSPDIGIIIPSETNKEFDAKIKGALNISWFEKKE</sequence>
<dbReference type="Proteomes" id="UP000064893">
    <property type="component" value="Chromosome"/>
</dbReference>
<organism evidence="1 2">
    <name type="scientific">Salinivirga cyanobacteriivorans</name>
    <dbReference type="NCBI Taxonomy" id="1307839"/>
    <lineage>
        <taxon>Bacteria</taxon>
        <taxon>Pseudomonadati</taxon>
        <taxon>Bacteroidota</taxon>
        <taxon>Bacteroidia</taxon>
        <taxon>Bacteroidales</taxon>
        <taxon>Salinivirgaceae</taxon>
        <taxon>Salinivirga</taxon>
    </lineage>
</organism>
<evidence type="ECO:0000313" key="2">
    <source>
        <dbReference type="Proteomes" id="UP000064893"/>
    </source>
</evidence>
<dbReference type="EMBL" id="CP013118">
    <property type="protein sequence ID" value="ALO14253.1"/>
    <property type="molecule type" value="Genomic_DNA"/>
</dbReference>
<proteinExistence type="predicted"/>
<accession>A0A0S2HW29</accession>
<dbReference type="RefSeq" id="WP_057951818.1">
    <property type="nucleotide sequence ID" value="NZ_CP013118.1"/>
</dbReference>
<protein>
    <submittedName>
        <fullName evidence="1">Uncharacterized protein</fullName>
    </submittedName>
</protein>
<name>A0A0S2HW29_9BACT</name>
<evidence type="ECO:0000313" key="1">
    <source>
        <dbReference type="EMBL" id="ALO14253.1"/>
    </source>
</evidence>
<dbReference type="KEGG" id="blq:L21SP5_00577"/>
<keyword evidence="2" id="KW-1185">Reference proteome</keyword>
<dbReference type="STRING" id="1307839.L21SP5_00577"/>
<dbReference type="AlphaFoldDB" id="A0A0S2HW29"/>
<reference evidence="1 2" key="1">
    <citation type="submission" date="2015-11" db="EMBL/GenBank/DDBJ databases">
        <title>Description and complete genome sequence of a novel strain predominating in hypersaline microbial mats and representing a new family of the Bacteriodetes phylum.</title>
        <authorList>
            <person name="Spring S."/>
            <person name="Bunk B."/>
            <person name="Sproer C."/>
            <person name="Klenk H.-P."/>
        </authorList>
    </citation>
    <scope>NUCLEOTIDE SEQUENCE [LARGE SCALE GENOMIC DNA]</scope>
    <source>
        <strain evidence="1 2">L21-Spi-D4</strain>
    </source>
</reference>
<gene>
    <name evidence="1" type="ORF">L21SP5_00577</name>
</gene>